<sequence length="176" mass="19216">MLLFESAEETFMQGKQSTLWSSVLRKSNTINATKAVTCRRKSRRTASAANIENTRTAGIGMNVPTANANTSDRLASVIDGPTSTKALLMRPSKGNSSDCLLTACTNMHMLSTPTAKTRKGMTSIMIRVDFTPTELKNPTDPSTESMTKMTPESPSSTFEEMKKEENRSVSPRVSDI</sequence>
<feature type="compositionally biased region" description="Polar residues" evidence="1">
    <location>
        <begin position="134"/>
        <end position="158"/>
    </location>
</feature>
<feature type="region of interest" description="Disordered" evidence="1">
    <location>
        <begin position="132"/>
        <end position="176"/>
    </location>
</feature>
<reference evidence="2" key="2">
    <citation type="submission" date="2020-07" db="EMBL/GenBank/DDBJ databases">
        <authorList>
            <person name="Vera ALvarez R."/>
            <person name="Arias-Moreno D.M."/>
            <person name="Jimenez-Jacinto V."/>
            <person name="Jimenez-Bremont J.F."/>
            <person name="Swaminathan K."/>
            <person name="Moose S.P."/>
            <person name="Guerrero-Gonzalez M.L."/>
            <person name="Marino-Ramirez L."/>
            <person name="Landsman D."/>
            <person name="Rodriguez-Kessler M."/>
            <person name="Delgado-Sanchez P."/>
        </authorList>
    </citation>
    <scope>NUCLEOTIDE SEQUENCE</scope>
    <source>
        <tissue evidence="2">Cladode</tissue>
    </source>
</reference>
<dbReference type="EMBL" id="GISG01177017">
    <property type="protein sequence ID" value="MBA4652994.1"/>
    <property type="molecule type" value="Transcribed_RNA"/>
</dbReference>
<proteinExistence type="predicted"/>
<evidence type="ECO:0000256" key="1">
    <source>
        <dbReference type="SAM" id="MobiDB-lite"/>
    </source>
</evidence>
<evidence type="ECO:0000313" key="2">
    <source>
        <dbReference type="EMBL" id="MBA4652994.1"/>
    </source>
</evidence>
<reference evidence="2" key="1">
    <citation type="journal article" date="2013" name="J. Plant Res.">
        <title>Effect of fungi and light on seed germination of three Opuntia species from semiarid lands of central Mexico.</title>
        <authorList>
            <person name="Delgado-Sanchez P."/>
            <person name="Jimenez-Bremont J.F."/>
            <person name="Guerrero-Gonzalez Mde L."/>
            <person name="Flores J."/>
        </authorList>
    </citation>
    <scope>NUCLEOTIDE SEQUENCE</scope>
    <source>
        <tissue evidence="2">Cladode</tissue>
    </source>
</reference>
<accession>A0A7C8ZWA3</accession>
<name>A0A7C8ZWA3_OPUST</name>
<dbReference type="AlphaFoldDB" id="A0A7C8ZWA3"/>
<organism evidence="2">
    <name type="scientific">Opuntia streptacantha</name>
    <name type="common">Prickly pear cactus</name>
    <name type="synonym">Opuntia cardona</name>
    <dbReference type="NCBI Taxonomy" id="393608"/>
    <lineage>
        <taxon>Eukaryota</taxon>
        <taxon>Viridiplantae</taxon>
        <taxon>Streptophyta</taxon>
        <taxon>Embryophyta</taxon>
        <taxon>Tracheophyta</taxon>
        <taxon>Spermatophyta</taxon>
        <taxon>Magnoliopsida</taxon>
        <taxon>eudicotyledons</taxon>
        <taxon>Gunneridae</taxon>
        <taxon>Pentapetalae</taxon>
        <taxon>Caryophyllales</taxon>
        <taxon>Cactineae</taxon>
        <taxon>Cactaceae</taxon>
        <taxon>Opuntioideae</taxon>
        <taxon>Opuntia</taxon>
    </lineage>
</organism>
<protein>
    <submittedName>
        <fullName evidence="2">Uncharacterized protein</fullName>
    </submittedName>
</protein>